<name>A0A081CG66_PSEA2</name>
<dbReference type="InterPro" id="IPR023631">
    <property type="entry name" value="Amidase_dom"/>
</dbReference>
<keyword evidence="6" id="KW-1185">Reference proteome</keyword>
<dbReference type="PROSITE" id="PS00571">
    <property type="entry name" value="AMIDASES"/>
    <property type="match status" value="1"/>
</dbReference>
<evidence type="ECO:0000313" key="5">
    <source>
        <dbReference type="EMBL" id="GAK65662.1"/>
    </source>
</evidence>
<comment type="catalytic activity">
    <reaction evidence="1">
        <text>a monocarboxylic acid amide + H2O = a monocarboxylate + NH4(+)</text>
        <dbReference type="Rhea" id="RHEA:12020"/>
        <dbReference type="ChEBI" id="CHEBI:15377"/>
        <dbReference type="ChEBI" id="CHEBI:28938"/>
        <dbReference type="ChEBI" id="CHEBI:35757"/>
        <dbReference type="ChEBI" id="CHEBI:83628"/>
        <dbReference type="EC" id="3.5.1.4"/>
    </reaction>
</comment>
<proteinExistence type="inferred from homology"/>
<dbReference type="SUPFAM" id="SSF75304">
    <property type="entry name" value="Amidase signature (AS) enzymes"/>
    <property type="match status" value="1"/>
</dbReference>
<dbReference type="Pfam" id="PF01425">
    <property type="entry name" value="Amidase"/>
    <property type="match status" value="2"/>
</dbReference>
<dbReference type="PANTHER" id="PTHR46072">
    <property type="entry name" value="AMIDASE-RELATED-RELATED"/>
    <property type="match status" value="1"/>
</dbReference>
<sequence length="641" mass="70890">MSAQPNYDACDTWQDIVAEHRRTLQLPRSTVCTDPKLTEWKERANAVLEPPSSDVPGPALAQLVQNEPTKTIWASELDALLDGRDASAIAELTTSGKVSVVAVTQHFVKKASVVHQATNCLAQMLADDALQRAEQLDEKRSRLEADGRLHELGALFGVPMSIKGHIPYNRFGNQRGFVFDVLPDPTSHPLVKRNLTQEQLELLKDTQGGYVSERPNAHLVELLLDADAVIICKTTMPQGVMHLDTTSNLYGQTLNPHNLALSPGGSSGGESAIIAGGGVALGVGSDIGGSIRQPCAVTGLYGLRPTTQRIPYGGVRSTMPGAEGVGSSIGPMAKSFRDIERFMASVLNDKTRPWEREHFTLPIPWRKVDSLLKGGQKTLVVGVMMEDGVVRPTTPVRRALGHWVDKLRAKGGLRVELRRWDPRDLHRRAWDIVRSLYFMESGKYFHLLSRATGEPLLPLTQFILAEPFVRLAEADLAADAAGEARKKDEMSASDVMASVRVREAFRAEYLRAWNELGLDCLLCPATANVAPRPSTVKYWNYTSVFNLVDYPGVVFPSGITADSALDREFEAKSPKAVDGFEYETRREGEWMGEFDEDNAREYEQHRDVFNGAPVGLQLIGRRYKDEELVKYAELLDHIVRS</sequence>
<gene>
    <name evidence="5" type="ORF">PAN0_009d3880</name>
</gene>
<dbReference type="Proteomes" id="UP000053758">
    <property type="component" value="Unassembled WGS sequence"/>
</dbReference>
<dbReference type="PANTHER" id="PTHR46072:SF4">
    <property type="entry name" value="AMIDASE C550.07-RELATED"/>
    <property type="match status" value="1"/>
</dbReference>
<evidence type="ECO:0000313" key="6">
    <source>
        <dbReference type="Proteomes" id="UP000053758"/>
    </source>
</evidence>
<dbReference type="EMBL" id="DF830076">
    <property type="protein sequence ID" value="GAK65662.1"/>
    <property type="molecule type" value="Genomic_DNA"/>
</dbReference>
<organism evidence="5 6">
    <name type="scientific">Pseudozyma antarctica</name>
    <name type="common">Yeast</name>
    <name type="synonym">Candida antarctica</name>
    <dbReference type="NCBI Taxonomy" id="84753"/>
    <lineage>
        <taxon>Eukaryota</taxon>
        <taxon>Fungi</taxon>
        <taxon>Dikarya</taxon>
        <taxon>Basidiomycota</taxon>
        <taxon>Ustilaginomycotina</taxon>
        <taxon>Ustilaginomycetes</taxon>
        <taxon>Ustilaginales</taxon>
        <taxon>Ustilaginaceae</taxon>
        <taxon>Moesziomyces</taxon>
    </lineage>
</organism>
<evidence type="ECO:0000256" key="2">
    <source>
        <dbReference type="ARBA" id="ARBA00009199"/>
    </source>
</evidence>
<dbReference type="GO" id="GO:0004040">
    <property type="term" value="F:amidase activity"/>
    <property type="evidence" value="ECO:0007669"/>
    <property type="project" value="UniProtKB-EC"/>
</dbReference>
<reference evidence="6" key="1">
    <citation type="journal article" date="2014" name="Genome Announc.">
        <title>Draft Genome Sequence of the Yeast Pseudozyma antarctica Type Strain JCM10317, a Producer of the Glycolipid Biosurfactants, Mannosylerythritol Lipids.</title>
        <authorList>
            <person name="Saika A."/>
            <person name="Koike H."/>
            <person name="Hori T."/>
            <person name="Fukuoka T."/>
            <person name="Sato S."/>
            <person name="Habe H."/>
            <person name="Kitamoto D."/>
            <person name="Morita T."/>
        </authorList>
    </citation>
    <scope>NUCLEOTIDE SEQUENCE [LARGE SCALE GENOMIC DNA]</scope>
    <source>
        <strain evidence="6">JCM 10317</strain>
    </source>
</reference>
<evidence type="ECO:0000256" key="1">
    <source>
        <dbReference type="ARBA" id="ARBA00001311"/>
    </source>
</evidence>
<dbReference type="OrthoDB" id="6428749at2759"/>
<dbReference type="InterPro" id="IPR036928">
    <property type="entry name" value="AS_sf"/>
</dbReference>
<dbReference type="GeneID" id="26304723"/>
<dbReference type="HOGENOM" id="CLU_009600_9_2_1"/>
<dbReference type="EC" id="3.5.1.4" evidence="3"/>
<dbReference type="InterPro" id="IPR020556">
    <property type="entry name" value="Amidase_CS"/>
</dbReference>
<dbReference type="Gene3D" id="3.90.1300.10">
    <property type="entry name" value="Amidase signature (AS) domain"/>
    <property type="match status" value="1"/>
</dbReference>
<protein>
    <recommendedName>
        <fullName evidence="3">amidase</fullName>
        <ecNumber evidence="3">3.5.1.4</ecNumber>
    </recommendedName>
</protein>
<evidence type="ECO:0000256" key="4">
    <source>
        <dbReference type="ARBA" id="ARBA00022801"/>
    </source>
</evidence>
<comment type="similarity">
    <text evidence="2">Belongs to the amidase family.</text>
</comment>
<keyword evidence="4" id="KW-0378">Hydrolase</keyword>
<dbReference type="RefSeq" id="XP_014656325.1">
    <property type="nucleotide sequence ID" value="XM_014800839.1"/>
</dbReference>
<accession>A0A081CG66</accession>
<dbReference type="AlphaFoldDB" id="A0A081CG66"/>
<evidence type="ECO:0000256" key="3">
    <source>
        <dbReference type="ARBA" id="ARBA00012922"/>
    </source>
</evidence>